<name>A0AAD6RQF5_9ROSI</name>
<dbReference type="AlphaFoldDB" id="A0AAD6RQF5"/>
<reference evidence="1 2" key="1">
    <citation type="journal article" date="2023" name="Mol. Ecol. Resour.">
        <title>Chromosome-level genome assembly of a triploid poplar Populus alba 'Berolinensis'.</title>
        <authorList>
            <person name="Chen S."/>
            <person name="Yu Y."/>
            <person name="Wang X."/>
            <person name="Wang S."/>
            <person name="Zhang T."/>
            <person name="Zhou Y."/>
            <person name="He R."/>
            <person name="Meng N."/>
            <person name="Wang Y."/>
            <person name="Liu W."/>
            <person name="Liu Z."/>
            <person name="Liu J."/>
            <person name="Guo Q."/>
            <person name="Huang H."/>
            <person name="Sederoff R.R."/>
            <person name="Wang G."/>
            <person name="Qu G."/>
            <person name="Chen S."/>
        </authorList>
    </citation>
    <scope>NUCLEOTIDE SEQUENCE [LARGE SCALE GENOMIC DNA]</scope>
    <source>
        <strain evidence="1">SC-2020</strain>
    </source>
</reference>
<gene>
    <name evidence="1" type="ORF">NC653_003046</name>
</gene>
<accession>A0AAD6RQF5</accession>
<proteinExistence type="predicted"/>
<sequence length="104" mass="12030">MSCPFHFLEQSVMNNTVMRNRRQPFISDSSFVLNYHPNWKNKIAMYRRNEQAVQQNRQSQIKGSPSLRFSINGSVKGNPSTKFISMNSSWGSSLIKRYALALEL</sequence>
<evidence type="ECO:0000313" key="2">
    <source>
        <dbReference type="Proteomes" id="UP001164929"/>
    </source>
</evidence>
<comment type="caution">
    <text evidence="1">The sequence shown here is derived from an EMBL/GenBank/DDBJ whole genome shotgun (WGS) entry which is preliminary data.</text>
</comment>
<organism evidence="1 2">
    <name type="scientific">Populus alba x Populus x berolinensis</name>
    <dbReference type="NCBI Taxonomy" id="444605"/>
    <lineage>
        <taxon>Eukaryota</taxon>
        <taxon>Viridiplantae</taxon>
        <taxon>Streptophyta</taxon>
        <taxon>Embryophyta</taxon>
        <taxon>Tracheophyta</taxon>
        <taxon>Spermatophyta</taxon>
        <taxon>Magnoliopsida</taxon>
        <taxon>eudicotyledons</taxon>
        <taxon>Gunneridae</taxon>
        <taxon>Pentapetalae</taxon>
        <taxon>rosids</taxon>
        <taxon>fabids</taxon>
        <taxon>Malpighiales</taxon>
        <taxon>Salicaceae</taxon>
        <taxon>Saliceae</taxon>
        <taxon>Populus</taxon>
    </lineage>
</organism>
<dbReference type="EMBL" id="JAQIZT010000001">
    <property type="protein sequence ID" value="KAJ7013213.1"/>
    <property type="molecule type" value="Genomic_DNA"/>
</dbReference>
<keyword evidence="2" id="KW-1185">Reference proteome</keyword>
<protein>
    <submittedName>
        <fullName evidence="1">Uncharacterized protein</fullName>
    </submittedName>
</protein>
<dbReference type="Proteomes" id="UP001164929">
    <property type="component" value="Chromosome 1"/>
</dbReference>
<evidence type="ECO:0000313" key="1">
    <source>
        <dbReference type="EMBL" id="KAJ7013213.1"/>
    </source>
</evidence>